<dbReference type="InterPro" id="IPR007829">
    <property type="entry name" value="TM2"/>
</dbReference>
<evidence type="ECO:0000256" key="6">
    <source>
        <dbReference type="ARBA" id="ARBA00023136"/>
    </source>
</evidence>
<evidence type="ECO:0000259" key="9">
    <source>
        <dbReference type="Pfam" id="PF05154"/>
    </source>
</evidence>
<keyword evidence="6" id="KW-0472">Membrane</keyword>
<sequence length="152" mass="17504">MKNYYSNNYWLIFVYFVLFCGNFKKLDSYEVNCSNVLIGQYSCASPDIDPETQQPRGCSKENKALVNCTTSENIKCKPGTGLDNRNFTIEIPCEYTNGYSFETALLLSIFLGMFGVDRFYLGYPAIGSETCRWFLLCDKLFWTTFNFSSDEQ</sequence>
<evidence type="ECO:0000256" key="4">
    <source>
        <dbReference type="ARBA" id="ARBA00022729"/>
    </source>
</evidence>
<dbReference type="RefSeq" id="XP_022251681.1">
    <property type="nucleotide sequence ID" value="XM_022395973.1"/>
</dbReference>
<protein>
    <submittedName>
        <fullName evidence="11">TM2 domain-containing protein CG10795-like isoform X3</fullName>
    </submittedName>
</protein>
<evidence type="ECO:0000313" key="11">
    <source>
        <dbReference type="RefSeq" id="XP_022251681.1"/>
    </source>
</evidence>
<dbReference type="Proteomes" id="UP000694941">
    <property type="component" value="Unplaced"/>
</dbReference>
<organism evidence="10 11">
    <name type="scientific">Limulus polyphemus</name>
    <name type="common">Atlantic horseshoe crab</name>
    <dbReference type="NCBI Taxonomy" id="6850"/>
    <lineage>
        <taxon>Eukaryota</taxon>
        <taxon>Metazoa</taxon>
        <taxon>Ecdysozoa</taxon>
        <taxon>Arthropoda</taxon>
        <taxon>Chelicerata</taxon>
        <taxon>Merostomata</taxon>
        <taxon>Xiphosura</taxon>
        <taxon>Limulidae</taxon>
        <taxon>Limulus</taxon>
    </lineage>
</organism>
<keyword evidence="10" id="KW-1185">Reference proteome</keyword>
<evidence type="ECO:0000256" key="1">
    <source>
        <dbReference type="ARBA" id="ARBA00004141"/>
    </source>
</evidence>
<evidence type="ECO:0000256" key="3">
    <source>
        <dbReference type="ARBA" id="ARBA00022692"/>
    </source>
</evidence>
<feature type="chain" id="PRO_5046018525" evidence="8">
    <location>
        <begin position="29"/>
        <end position="152"/>
    </location>
</feature>
<feature type="signal peptide" evidence="8">
    <location>
        <begin position="1"/>
        <end position="28"/>
    </location>
</feature>
<proteinExistence type="inferred from homology"/>
<evidence type="ECO:0000256" key="7">
    <source>
        <dbReference type="ARBA" id="ARBA00023180"/>
    </source>
</evidence>
<evidence type="ECO:0000313" key="10">
    <source>
        <dbReference type="Proteomes" id="UP000694941"/>
    </source>
</evidence>
<keyword evidence="7" id="KW-0325">Glycoprotein</keyword>
<dbReference type="PANTHER" id="PTHR21016">
    <property type="entry name" value="BETA-AMYLOID BINDING PROTEIN-RELATED"/>
    <property type="match status" value="1"/>
</dbReference>
<dbReference type="GeneID" id="106467780"/>
<reference evidence="11" key="1">
    <citation type="submission" date="2025-08" db="UniProtKB">
        <authorList>
            <consortium name="RefSeq"/>
        </authorList>
    </citation>
    <scope>IDENTIFICATION</scope>
    <source>
        <tissue evidence="11">Muscle</tissue>
    </source>
</reference>
<dbReference type="InterPro" id="IPR050932">
    <property type="entry name" value="TM2D1-3-like"/>
</dbReference>
<evidence type="ECO:0000256" key="2">
    <source>
        <dbReference type="ARBA" id="ARBA00008284"/>
    </source>
</evidence>
<keyword evidence="4 8" id="KW-0732">Signal</keyword>
<feature type="domain" description="TM2" evidence="9">
    <location>
        <begin position="98"/>
        <end position="127"/>
    </location>
</feature>
<evidence type="ECO:0000256" key="5">
    <source>
        <dbReference type="ARBA" id="ARBA00022989"/>
    </source>
</evidence>
<comment type="similarity">
    <text evidence="2">Belongs to the TM2 family.</text>
</comment>
<name>A0ABM1T725_LIMPO</name>
<comment type="subcellular location">
    <subcellularLocation>
        <location evidence="1">Membrane</location>
        <topology evidence="1">Multi-pass membrane protein</topology>
    </subcellularLocation>
</comment>
<keyword evidence="3" id="KW-0812">Transmembrane</keyword>
<evidence type="ECO:0000256" key="8">
    <source>
        <dbReference type="SAM" id="SignalP"/>
    </source>
</evidence>
<dbReference type="Pfam" id="PF05154">
    <property type="entry name" value="TM2"/>
    <property type="match status" value="1"/>
</dbReference>
<gene>
    <name evidence="11" type="primary">LOC106467780</name>
</gene>
<keyword evidence="5" id="KW-1133">Transmembrane helix</keyword>
<accession>A0ABM1T725</accession>
<dbReference type="PANTHER" id="PTHR21016:SF1">
    <property type="entry name" value="TM2 DOMAIN-CONTAINING PROTEIN 1"/>
    <property type="match status" value="1"/>
</dbReference>